<organism evidence="2 3">
    <name type="scientific">Paraburkholderia fungorum</name>
    <dbReference type="NCBI Taxonomy" id="134537"/>
    <lineage>
        <taxon>Bacteria</taxon>
        <taxon>Pseudomonadati</taxon>
        <taxon>Pseudomonadota</taxon>
        <taxon>Betaproteobacteria</taxon>
        <taxon>Burkholderiales</taxon>
        <taxon>Burkholderiaceae</taxon>
        <taxon>Paraburkholderia</taxon>
    </lineage>
</organism>
<dbReference type="RefSeq" id="WP_183802951.1">
    <property type="nucleotide sequence ID" value="NZ_JACIII010000019.1"/>
</dbReference>
<name>A0AAW3UZI2_9BURK</name>
<protein>
    <submittedName>
        <fullName evidence="2">EAL domain-containing protein (Putative c-di-GMP-specific phosphodiesterase class I)</fullName>
    </submittedName>
</protein>
<sequence length="79" mass="8789">MNPAEPTAPTVTELRQALARRPWRQSFVLHYQPIVELHGNHFCGLECYQRFQARAQADAESGQPPCDDISRQVTPAGAG</sequence>
<reference evidence="2 3" key="1">
    <citation type="submission" date="2020-08" db="EMBL/GenBank/DDBJ databases">
        <title>Genomic Encyclopedia of Type Strains, Phase IV (KMG-V): Genome sequencing to study the core and pangenomes of soil and plant-associated prokaryotes.</title>
        <authorList>
            <person name="Whitman W."/>
        </authorList>
    </citation>
    <scope>NUCLEOTIDE SEQUENCE [LARGE SCALE GENOMIC DNA]</scope>
    <source>
        <strain evidence="2 3">SEMIA 4013</strain>
    </source>
</reference>
<accession>A0AAW3UZI2</accession>
<dbReference type="AlphaFoldDB" id="A0AAW3UZI2"/>
<evidence type="ECO:0000313" key="2">
    <source>
        <dbReference type="EMBL" id="MBB6204050.1"/>
    </source>
</evidence>
<dbReference type="Proteomes" id="UP000518681">
    <property type="component" value="Unassembled WGS sequence"/>
</dbReference>
<dbReference type="SUPFAM" id="SSF141868">
    <property type="entry name" value="EAL domain-like"/>
    <property type="match status" value="1"/>
</dbReference>
<dbReference type="Pfam" id="PF11809">
    <property type="entry name" value="DUF3330"/>
    <property type="match status" value="1"/>
</dbReference>
<dbReference type="EMBL" id="JACIIK010000009">
    <property type="protein sequence ID" value="MBB6204050.1"/>
    <property type="molecule type" value="Genomic_DNA"/>
</dbReference>
<evidence type="ECO:0000313" key="3">
    <source>
        <dbReference type="Proteomes" id="UP000518681"/>
    </source>
</evidence>
<feature type="region of interest" description="Disordered" evidence="1">
    <location>
        <begin position="56"/>
        <end position="79"/>
    </location>
</feature>
<proteinExistence type="predicted"/>
<comment type="caution">
    <text evidence="2">The sequence shown here is derived from an EMBL/GenBank/DDBJ whole genome shotgun (WGS) entry which is preliminary data.</text>
</comment>
<evidence type="ECO:0000256" key="1">
    <source>
        <dbReference type="SAM" id="MobiDB-lite"/>
    </source>
</evidence>
<dbReference type="InterPro" id="IPR035919">
    <property type="entry name" value="EAL_sf"/>
</dbReference>
<dbReference type="Gene3D" id="3.20.20.450">
    <property type="entry name" value="EAL domain"/>
    <property type="match status" value="1"/>
</dbReference>
<gene>
    <name evidence="2" type="ORF">GGD69_004944</name>
</gene>
<dbReference type="InterPro" id="IPR021767">
    <property type="entry name" value="TnpM"/>
</dbReference>